<dbReference type="RefSeq" id="WP_354600389.1">
    <property type="nucleotide sequence ID" value="NZ_JBEWZI010000006.1"/>
</dbReference>
<keyword evidence="3" id="KW-0996">Nickel insertion</keyword>
<dbReference type="InterPro" id="IPR002669">
    <property type="entry name" value="UreD"/>
</dbReference>
<proteinExistence type="inferred from homology"/>
<comment type="similarity">
    <text evidence="1 3">Belongs to the UreD family.</text>
</comment>
<protein>
    <recommendedName>
        <fullName evidence="3">Urease accessory protein UreD</fullName>
    </recommendedName>
</protein>
<evidence type="ECO:0000256" key="1">
    <source>
        <dbReference type="ARBA" id="ARBA00007177"/>
    </source>
</evidence>
<keyword evidence="3" id="KW-0963">Cytoplasm</keyword>
<dbReference type="Proteomes" id="UP001549691">
    <property type="component" value="Unassembled WGS sequence"/>
</dbReference>
<comment type="subunit">
    <text evidence="3">UreD, UreF and UreG form a complex that acts as a GTP-hydrolysis-dependent molecular chaperone, activating the urease apoprotein by helping to assemble the nickel containing metallocenter of UreC. The UreE protein probably delivers the nickel.</text>
</comment>
<comment type="function">
    <text evidence="3">Required for maturation of urease via the functional incorporation of the urease nickel metallocenter.</text>
</comment>
<gene>
    <name evidence="3" type="primary">ureD</name>
    <name evidence="4" type="ORF">ABXR19_06980</name>
</gene>
<evidence type="ECO:0000256" key="3">
    <source>
        <dbReference type="HAMAP-Rule" id="MF_01384"/>
    </source>
</evidence>
<dbReference type="Pfam" id="PF01774">
    <property type="entry name" value="UreD"/>
    <property type="match status" value="1"/>
</dbReference>
<organism evidence="4 5">
    <name type="scientific">Uliginosibacterium flavum</name>
    <dbReference type="NCBI Taxonomy" id="1396831"/>
    <lineage>
        <taxon>Bacteria</taxon>
        <taxon>Pseudomonadati</taxon>
        <taxon>Pseudomonadota</taxon>
        <taxon>Betaproteobacteria</taxon>
        <taxon>Rhodocyclales</taxon>
        <taxon>Zoogloeaceae</taxon>
        <taxon>Uliginosibacterium</taxon>
    </lineage>
</organism>
<evidence type="ECO:0000313" key="4">
    <source>
        <dbReference type="EMBL" id="MET7013927.1"/>
    </source>
</evidence>
<dbReference type="PANTHER" id="PTHR33643:SF1">
    <property type="entry name" value="UREASE ACCESSORY PROTEIN D"/>
    <property type="match status" value="1"/>
</dbReference>
<keyword evidence="2 3" id="KW-0143">Chaperone</keyword>
<evidence type="ECO:0000256" key="2">
    <source>
        <dbReference type="ARBA" id="ARBA00023186"/>
    </source>
</evidence>
<evidence type="ECO:0000313" key="5">
    <source>
        <dbReference type="Proteomes" id="UP001549691"/>
    </source>
</evidence>
<sequence length="292" mass="31796">MNALTDAILLQEHSHQQGWQASLDLRVASRESRSVLAHNLHQGPLRVQKALYPEGDAVCQLLILHPPAGIAGGDQLRITLDVETGAHAQVTTPGAGKWYRSKGPLATQDINLNIAADATLEWLPQEVIIFDQARARATTTISLAEGARAIGWDILCLGRQASGEAFDHGSFRQHLRLQRPDGTPLWQEAMHLQGSDAAMQSAVALKNYTVFGTLWLAGVNAKSAPETALTEALRSINIAEGECGISALPDVTVVRLLSHSSEAARQYFEAIWALARPHVLQREAVPPRIWRT</sequence>
<comment type="subcellular location">
    <subcellularLocation>
        <location evidence="3">Cytoplasm</location>
    </subcellularLocation>
</comment>
<dbReference type="EMBL" id="JBEWZI010000006">
    <property type="protein sequence ID" value="MET7013927.1"/>
    <property type="molecule type" value="Genomic_DNA"/>
</dbReference>
<reference evidence="4 5" key="1">
    <citation type="submission" date="2024-07" db="EMBL/GenBank/DDBJ databases">
        <title>Uliginosibacterium flavum JJ3220;KACC:17644.</title>
        <authorList>
            <person name="Kim M.K."/>
        </authorList>
    </citation>
    <scope>NUCLEOTIDE SEQUENCE [LARGE SCALE GENOMIC DNA]</scope>
    <source>
        <strain evidence="4 5">KACC:17644</strain>
    </source>
</reference>
<keyword evidence="5" id="KW-1185">Reference proteome</keyword>
<dbReference type="PANTHER" id="PTHR33643">
    <property type="entry name" value="UREASE ACCESSORY PROTEIN D"/>
    <property type="match status" value="1"/>
</dbReference>
<comment type="caution">
    <text evidence="4">The sequence shown here is derived from an EMBL/GenBank/DDBJ whole genome shotgun (WGS) entry which is preliminary data.</text>
</comment>
<dbReference type="HAMAP" id="MF_01384">
    <property type="entry name" value="UreD"/>
    <property type="match status" value="1"/>
</dbReference>
<name>A0ABV2TJ29_9RHOO</name>
<accession>A0ABV2TJ29</accession>